<gene>
    <name evidence="2" type="ORF">CERSUDRAFT_83378</name>
</gene>
<evidence type="ECO:0000313" key="2">
    <source>
        <dbReference type="EMBL" id="EMD37628.1"/>
    </source>
</evidence>
<name>M2QKS2_CERS8</name>
<keyword evidence="1" id="KW-1133">Transmembrane helix</keyword>
<dbReference type="Proteomes" id="UP000016930">
    <property type="component" value="Unassembled WGS sequence"/>
</dbReference>
<proteinExistence type="predicted"/>
<feature type="transmembrane region" description="Helical" evidence="1">
    <location>
        <begin position="115"/>
        <end position="135"/>
    </location>
</feature>
<accession>M2QKS2</accession>
<dbReference type="AlphaFoldDB" id="M2QKS2"/>
<keyword evidence="1" id="KW-0472">Membrane</keyword>
<dbReference type="HOGENOM" id="CLU_1261360_0_0_1"/>
<sequence length="219" mass="23696">MQAIVSAFMIIRIYALYGRSRRILAATMGVVAVSAVIAIWSLIPSRSVQPISLSDDFGCDTVISDLQAKHLAGAWACMLLIDTFIFVLTITKVIQIVAVYRSKSGLIGIILRDGVVYYLVMLLVNLANFVSFLVSNPRERGLFTTAVNVTSSLLVSRLAFNVHAQAQDRSSPSCVTHPGGANTGIESCPTVYSLTVQVDLSPQYDMEDTLPCAGVYVQS</sequence>
<dbReference type="OrthoDB" id="3261349at2759"/>
<keyword evidence="3" id="KW-1185">Reference proteome</keyword>
<feature type="transmembrane region" description="Helical" evidence="1">
    <location>
        <begin position="23"/>
        <end position="43"/>
    </location>
</feature>
<keyword evidence="1" id="KW-0812">Transmembrane</keyword>
<organism evidence="2 3">
    <name type="scientific">Ceriporiopsis subvermispora (strain B)</name>
    <name type="common">White-rot fungus</name>
    <name type="synonym">Gelatoporia subvermispora</name>
    <dbReference type="NCBI Taxonomy" id="914234"/>
    <lineage>
        <taxon>Eukaryota</taxon>
        <taxon>Fungi</taxon>
        <taxon>Dikarya</taxon>
        <taxon>Basidiomycota</taxon>
        <taxon>Agaricomycotina</taxon>
        <taxon>Agaricomycetes</taxon>
        <taxon>Polyporales</taxon>
        <taxon>Gelatoporiaceae</taxon>
        <taxon>Gelatoporia</taxon>
    </lineage>
</organism>
<evidence type="ECO:0000313" key="3">
    <source>
        <dbReference type="Proteomes" id="UP000016930"/>
    </source>
</evidence>
<evidence type="ECO:0000256" key="1">
    <source>
        <dbReference type="SAM" id="Phobius"/>
    </source>
</evidence>
<reference evidence="2 3" key="1">
    <citation type="journal article" date="2012" name="Proc. Natl. Acad. Sci. U.S.A.">
        <title>Comparative genomics of Ceriporiopsis subvermispora and Phanerochaete chrysosporium provide insight into selective ligninolysis.</title>
        <authorList>
            <person name="Fernandez-Fueyo E."/>
            <person name="Ruiz-Duenas F.J."/>
            <person name="Ferreira P."/>
            <person name="Floudas D."/>
            <person name="Hibbett D.S."/>
            <person name="Canessa P."/>
            <person name="Larrondo L.F."/>
            <person name="James T.Y."/>
            <person name="Seelenfreund D."/>
            <person name="Lobos S."/>
            <person name="Polanco R."/>
            <person name="Tello M."/>
            <person name="Honda Y."/>
            <person name="Watanabe T."/>
            <person name="Watanabe T."/>
            <person name="Ryu J.S."/>
            <person name="Kubicek C.P."/>
            <person name="Schmoll M."/>
            <person name="Gaskell J."/>
            <person name="Hammel K.E."/>
            <person name="St John F.J."/>
            <person name="Vanden Wymelenberg A."/>
            <person name="Sabat G."/>
            <person name="Splinter BonDurant S."/>
            <person name="Syed K."/>
            <person name="Yadav J.S."/>
            <person name="Doddapaneni H."/>
            <person name="Subramanian V."/>
            <person name="Lavin J.L."/>
            <person name="Oguiza J.A."/>
            <person name="Perez G."/>
            <person name="Pisabarro A.G."/>
            <person name="Ramirez L."/>
            <person name="Santoyo F."/>
            <person name="Master E."/>
            <person name="Coutinho P.M."/>
            <person name="Henrissat B."/>
            <person name="Lombard V."/>
            <person name="Magnuson J.K."/>
            <person name="Kuees U."/>
            <person name="Hori C."/>
            <person name="Igarashi K."/>
            <person name="Samejima M."/>
            <person name="Held B.W."/>
            <person name="Barry K.W."/>
            <person name="LaButti K.M."/>
            <person name="Lapidus A."/>
            <person name="Lindquist E.A."/>
            <person name="Lucas S.M."/>
            <person name="Riley R."/>
            <person name="Salamov A.A."/>
            <person name="Hoffmeister D."/>
            <person name="Schwenk D."/>
            <person name="Hadar Y."/>
            <person name="Yarden O."/>
            <person name="de Vries R.P."/>
            <person name="Wiebenga A."/>
            <person name="Stenlid J."/>
            <person name="Eastwood D."/>
            <person name="Grigoriev I.V."/>
            <person name="Berka R.M."/>
            <person name="Blanchette R.A."/>
            <person name="Kersten P."/>
            <person name="Martinez A.T."/>
            <person name="Vicuna R."/>
            <person name="Cullen D."/>
        </authorList>
    </citation>
    <scope>NUCLEOTIDE SEQUENCE [LARGE SCALE GENOMIC DNA]</scope>
    <source>
        <strain evidence="2 3">B</strain>
    </source>
</reference>
<dbReference type="EMBL" id="KB445796">
    <property type="protein sequence ID" value="EMD37628.1"/>
    <property type="molecule type" value="Genomic_DNA"/>
</dbReference>
<dbReference type="STRING" id="914234.M2QKS2"/>
<protein>
    <submittedName>
        <fullName evidence="2">Uncharacterized protein</fullName>
    </submittedName>
</protein>
<feature type="transmembrane region" description="Helical" evidence="1">
    <location>
        <begin position="72"/>
        <end position="94"/>
    </location>
</feature>